<evidence type="ECO:0000256" key="2">
    <source>
        <dbReference type="SAM" id="Phobius"/>
    </source>
</evidence>
<accession>A0A8S5PQV2</accession>
<feature type="coiled-coil region" evidence="1">
    <location>
        <begin position="48"/>
        <end position="82"/>
    </location>
</feature>
<evidence type="ECO:0000256" key="1">
    <source>
        <dbReference type="SAM" id="Coils"/>
    </source>
</evidence>
<keyword evidence="2" id="KW-0472">Membrane</keyword>
<keyword evidence="2" id="KW-0812">Transmembrane</keyword>
<evidence type="ECO:0000313" key="3">
    <source>
        <dbReference type="EMBL" id="DAE09527.1"/>
    </source>
</evidence>
<keyword evidence="1" id="KW-0175">Coiled coil</keyword>
<sequence>MKIEDMVEIVKTAGAVAGAITAICACVMLFVKPIRQWAIGKVQKISHSEDLEKNIKDVQRALDKLESLMEEHIRNDREWKHEVTENFKSQTETDIVQLRNTINHIYDKNYDSKTLTIRDKESLIDLFDRYQTIGGNHNVHQKYEEMLTWELRK</sequence>
<name>A0A8S5PQV2_9CAUD</name>
<dbReference type="EMBL" id="BK015488">
    <property type="protein sequence ID" value="DAE09527.1"/>
    <property type="molecule type" value="Genomic_DNA"/>
</dbReference>
<protein>
    <submittedName>
        <fullName evidence="3">Uncharacterized protein</fullName>
    </submittedName>
</protein>
<organism evidence="3">
    <name type="scientific">Siphoviridae sp. ct96x5</name>
    <dbReference type="NCBI Taxonomy" id="2825367"/>
    <lineage>
        <taxon>Viruses</taxon>
        <taxon>Duplodnaviria</taxon>
        <taxon>Heunggongvirae</taxon>
        <taxon>Uroviricota</taxon>
        <taxon>Caudoviricetes</taxon>
    </lineage>
</organism>
<proteinExistence type="predicted"/>
<keyword evidence="2" id="KW-1133">Transmembrane helix</keyword>
<reference evidence="3" key="1">
    <citation type="journal article" date="2021" name="Proc. Natl. Acad. Sci. U.S.A.">
        <title>A Catalog of Tens of Thousands of Viruses from Human Metagenomes Reveals Hidden Associations with Chronic Diseases.</title>
        <authorList>
            <person name="Tisza M.J."/>
            <person name="Buck C.B."/>
        </authorList>
    </citation>
    <scope>NUCLEOTIDE SEQUENCE</scope>
    <source>
        <strain evidence="3">Ct96x5</strain>
    </source>
</reference>
<feature type="transmembrane region" description="Helical" evidence="2">
    <location>
        <begin position="12"/>
        <end position="31"/>
    </location>
</feature>
<dbReference type="PROSITE" id="PS51257">
    <property type="entry name" value="PROKAR_LIPOPROTEIN"/>
    <property type="match status" value="1"/>
</dbReference>